<proteinExistence type="predicted"/>
<reference evidence="4 5" key="1">
    <citation type="submission" date="2019-09" db="EMBL/GenBank/DDBJ databases">
        <title>Taxonomic organization of the family Brucellaceae based on a phylogenomic approach.</title>
        <authorList>
            <person name="Leclercq S."/>
            <person name="Cloeckaert A."/>
            <person name="Zygmunt M.S."/>
        </authorList>
    </citation>
    <scope>NUCLEOTIDE SEQUENCE [LARGE SCALE GENOMIC DNA]</scope>
    <source>
        <strain evidence="2 4">LMG 18957</strain>
        <strain evidence="3 5">WS1830</strain>
    </source>
</reference>
<name>A0A6N6QDE9_9HYPH</name>
<dbReference type="EMBL" id="WBVX01000032">
    <property type="protein sequence ID" value="KAB2679286.1"/>
    <property type="molecule type" value="Genomic_DNA"/>
</dbReference>
<dbReference type="Pfam" id="PF14588">
    <property type="entry name" value="YjgF_endoribonc"/>
    <property type="match status" value="1"/>
</dbReference>
<dbReference type="Proteomes" id="UP000481643">
    <property type="component" value="Unassembled WGS sequence"/>
</dbReference>
<evidence type="ECO:0000313" key="4">
    <source>
        <dbReference type="Proteomes" id="UP000430843"/>
    </source>
</evidence>
<accession>A0A6N6QDE9</accession>
<comment type="caution">
    <text evidence="3">The sequence shown here is derived from an EMBL/GenBank/DDBJ whole genome shotgun (WGS) entry which is preliminary data.</text>
</comment>
<dbReference type="EMBL" id="WBWA01000031">
    <property type="protein sequence ID" value="KAB2662467.1"/>
    <property type="molecule type" value="Genomic_DNA"/>
</dbReference>
<gene>
    <name evidence="2" type="ORF">F9K91_22010</name>
    <name evidence="3" type="ORF">F9L08_23005</name>
</gene>
<dbReference type="RefSeq" id="WP_151556813.1">
    <property type="nucleotide sequence ID" value="NZ_JAKVTF010000002.1"/>
</dbReference>
<sequence length="158" mass="16771">MVNTDGTIQRLLELGIAMPTPPRPLGAYKPVIQTACMTYISMQGPNIDGKPIHTGLLGRDLTIESGQAPARICVINALAQLNAHLGGLDRISQIVALDGYVACTEDFTNHPQVLDAASELLVDIFKDRAGQVRSVCGVRNLPGNVPVALALSVELMST</sequence>
<evidence type="ECO:0000259" key="1">
    <source>
        <dbReference type="Pfam" id="PF14588"/>
    </source>
</evidence>
<dbReference type="Proteomes" id="UP000430843">
    <property type="component" value="Unassembled WGS sequence"/>
</dbReference>
<dbReference type="InterPro" id="IPR035959">
    <property type="entry name" value="RutC-like_sf"/>
</dbReference>
<organism evidence="3 5">
    <name type="scientific">Brucella tritici</name>
    <dbReference type="NCBI Taxonomy" id="94626"/>
    <lineage>
        <taxon>Bacteria</taxon>
        <taxon>Pseudomonadati</taxon>
        <taxon>Pseudomonadota</taxon>
        <taxon>Alphaproteobacteria</taxon>
        <taxon>Hyphomicrobiales</taxon>
        <taxon>Brucellaceae</taxon>
        <taxon>Brucella/Ochrobactrum group</taxon>
        <taxon>Brucella</taxon>
    </lineage>
</organism>
<dbReference type="PANTHER" id="PTHR43760:SF1">
    <property type="entry name" value="ENDORIBONUCLEASE L-PSP_CHORISMATE MUTASE-LIKE DOMAIN-CONTAINING PROTEIN"/>
    <property type="match status" value="1"/>
</dbReference>
<protein>
    <submittedName>
        <fullName evidence="3">RidA family protein</fullName>
    </submittedName>
</protein>
<dbReference type="CDD" id="cd02199">
    <property type="entry name" value="YjgF_YER057c_UK114_like_1"/>
    <property type="match status" value="1"/>
</dbReference>
<feature type="domain" description="Endoribonuclease L-PSP/chorismate mutase-like" evidence="1">
    <location>
        <begin position="10"/>
        <end position="142"/>
    </location>
</feature>
<evidence type="ECO:0000313" key="3">
    <source>
        <dbReference type="EMBL" id="KAB2679286.1"/>
    </source>
</evidence>
<dbReference type="PANTHER" id="PTHR43760">
    <property type="entry name" value="ENDORIBONUCLEASE-RELATED"/>
    <property type="match status" value="1"/>
</dbReference>
<dbReference type="InterPro" id="IPR013813">
    <property type="entry name" value="Endoribo_LPSP/chorism_mut-like"/>
</dbReference>
<dbReference type="SUPFAM" id="SSF55298">
    <property type="entry name" value="YjgF-like"/>
    <property type="match status" value="1"/>
</dbReference>
<evidence type="ECO:0000313" key="2">
    <source>
        <dbReference type="EMBL" id="KAB2662467.1"/>
    </source>
</evidence>
<dbReference type="AlphaFoldDB" id="A0A6N6QDE9"/>
<evidence type="ECO:0000313" key="5">
    <source>
        <dbReference type="Proteomes" id="UP000481643"/>
    </source>
</evidence>
<keyword evidence="4" id="KW-1185">Reference proteome</keyword>
<dbReference type="Gene3D" id="3.30.1330.40">
    <property type="entry name" value="RutC-like"/>
    <property type="match status" value="1"/>
</dbReference>